<dbReference type="EMBL" id="BBMN01000017">
    <property type="protein sequence ID" value="GAL07451.1"/>
    <property type="molecule type" value="Genomic_DNA"/>
</dbReference>
<dbReference type="Proteomes" id="UP000029227">
    <property type="component" value="Unassembled WGS sequence"/>
</dbReference>
<reference evidence="2 3" key="1">
    <citation type="journal article" date="2014" name="Genome Announc.">
        <title>Draft Genome Sequences of Two Vibrionaceae Species, Vibrio ponticus C121 and Photobacterium aphoticum C119, Isolated as Coral Reef Microbiota.</title>
        <authorList>
            <person name="Al-saari N."/>
            <person name="Meirelles P.M."/>
            <person name="Mino S."/>
            <person name="Suda W."/>
            <person name="Oshima K."/>
            <person name="Hattori M."/>
            <person name="Ohkuma M."/>
            <person name="Thompson F.L."/>
            <person name="Gomez-Gil B."/>
            <person name="Sawabe T."/>
            <person name="Sawabe T."/>
        </authorList>
    </citation>
    <scope>NUCLEOTIDE SEQUENCE [LARGE SCALE GENOMIC DNA]</scope>
    <source>
        <strain evidence="2 3">JCM 19237</strain>
    </source>
</reference>
<evidence type="ECO:0000313" key="2">
    <source>
        <dbReference type="EMBL" id="GAL07451.1"/>
    </source>
</evidence>
<accession>A0A090QX59</accession>
<name>A0A090QX59_9GAMM</name>
<sequence>MQNRTDHPYAEGMSTESKALARMKGTKKDGPHKAARL</sequence>
<proteinExistence type="predicted"/>
<feature type="compositionally biased region" description="Basic and acidic residues" evidence="1">
    <location>
        <begin position="26"/>
        <end position="37"/>
    </location>
</feature>
<protein>
    <submittedName>
        <fullName evidence="2">Uncharacterized protein</fullName>
    </submittedName>
</protein>
<evidence type="ECO:0000256" key="1">
    <source>
        <dbReference type="SAM" id="MobiDB-lite"/>
    </source>
</evidence>
<comment type="caution">
    <text evidence="2">The sequence shown here is derived from an EMBL/GenBank/DDBJ whole genome shotgun (WGS) entry which is preliminary data.</text>
</comment>
<dbReference type="AlphaFoldDB" id="A0A090QX59"/>
<evidence type="ECO:0000313" key="3">
    <source>
        <dbReference type="Proteomes" id="UP000029227"/>
    </source>
</evidence>
<organism evidence="2 3">
    <name type="scientific">Photobacterium aphoticum</name>
    <dbReference type="NCBI Taxonomy" id="754436"/>
    <lineage>
        <taxon>Bacteria</taxon>
        <taxon>Pseudomonadati</taxon>
        <taxon>Pseudomonadota</taxon>
        <taxon>Gammaproteobacteria</taxon>
        <taxon>Vibrionales</taxon>
        <taxon>Vibrionaceae</taxon>
        <taxon>Photobacterium</taxon>
    </lineage>
</organism>
<dbReference type="STRING" id="754436.JCM19237_1391"/>
<gene>
    <name evidence="2" type="ORF">JCM19237_1391</name>
</gene>
<feature type="region of interest" description="Disordered" evidence="1">
    <location>
        <begin position="1"/>
        <end position="37"/>
    </location>
</feature>